<sequence length="308" mass="32335">MEPEAKYTFVGVAVLVLVAMLAGTILWLSSNSERSNAHSYTIYFAHQSLAGLQPRSEVTMRGLRVGTVTGLGFSSRIPGAVKVSILVDPSTPVRKSTRAMVDRNLITGLATVQLINSTEQSPLLAQTQEEEQGPVIAEGESAAEQFTATLAELTRSLNATLSPENRAAFTATLANLQRASANADRALARVDSVLVGLGSTADEVRSLARSVATDTHALATRYDALGAQATGTLRGTDDAVRQLRTDIDALSRRANTLLTTGNTELRATSRSINSAADSVGGAADRLNDPSEILYGPSAGTLGPGEGKR</sequence>
<dbReference type="EMBL" id="SPUM01000102">
    <property type="protein sequence ID" value="TFW31027.1"/>
    <property type="molecule type" value="Genomic_DNA"/>
</dbReference>
<keyword evidence="2" id="KW-0812">Transmembrane</keyword>
<organism evidence="4 5">
    <name type="scientific">Massilia horti</name>
    <dbReference type="NCBI Taxonomy" id="2562153"/>
    <lineage>
        <taxon>Bacteria</taxon>
        <taxon>Pseudomonadati</taxon>
        <taxon>Pseudomonadota</taxon>
        <taxon>Betaproteobacteria</taxon>
        <taxon>Burkholderiales</taxon>
        <taxon>Oxalobacteraceae</taxon>
        <taxon>Telluria group</taxon>
        <taxon>Massilia</taxon>
    </lineage>
</organism>
<dbReference type="RefSeq" id="WP_135190557.1">
    <property type="nucleotide sequence ID" value="NZ_SPUM01000102.1"/>
</dbReference>
<dbReference type="PANTHER" id="PTHR36698:SF3">
    <property type="entry name" value="ABC-TYPE TRANSPORT AUXILIARY LIPOPROTEIN COMPONENT DOMAIN-CONTAINING PROTEIN"/>
    <property type="match status" value="1"/>
</dbReference>
<evidence type="ECO:0000256" key="1">
    <source>
        <dbReference type="SAM" id="MobiDB-lite"/>
    </source>
</evidence>
<gene>
    <name evidence="4" type="ORF">E4O92_15090</name>
</gene>
<dbReference type="PANTHER" id="PTHR36698">
    <property type="entry name" value="BLL5892 PROTEIN"/>
    <property type="match status" value="1"/>
</dbReference>
<evidence type="ECO:0000259" key="3">
    <source>
        <dbReference type="Pfam" id="PF02470"/>
    </source>
</evidence>
<dbReference type="OrthoDB" id="8558572at2"/>
<keyword evidence="5" id="KW-1185">Reference proteome</keyword>
<name>A0A4Y9T288_9BURK</name>
<evidence type="ECO:0000313" key="5">
    <source>
        <dbReference type="Proteomes" id="UP000297258"/>
    </source>
</evidence>
<accession>A0A4Y9T288</accession>
<evidence type="ECO:0000313" key="4">
    <source>
        <dbReference type="EMBL" id="TFW31027.1"/>
    </source>
</evidence>
<keyword evidence="2" id="KW-0472">Membrane</keyword>
<evidence type="ECO:0000256" key="2">
    <source>
        <dbReference type="SAM" id="Phobius"/>
    </source>
</evidence>
<keyword evidence="2" id="KW-1133">Transmembrane helix</keyword>
<feature type="region of interest" description="Disordered" evidence="1">
    <location>
        <begin position="277"/>
        <end position="308"/>
    </location>
</feature>
<dbReference type="InterPro" id="IPR003399">
    <property type="entry name" value="Mce/MlaD"/>
</dbReference>
<reference evidence="4 5" key="1">
    <citation type="submission" date="2019-03" db="EMBL/GenBank/DDBJ databases">
        <title>Draft genome of Massilia hortus sp. nov., a novel bacterial species of the Oxalobacteraceae family.</title>
        <authorList>
            <person name="Peta V."/>
            <person name="Raths R."/>
            <person name="Bucking H."/>
        </authorList>
    </citation>
    <scope>NUCLEOTIDE SEQUENCE [LARGE SCALE GENOMIC DNA]</scope>
    <source>
        <strain evidence="4 5">ONC3</strain>
    </source>
</reference>
<comment type="caution">
    <text evidence="4">The sequence shown here is derived from an EMBL/GenBank/DDBJ whole genome shotgun (WGS) entry which is preliminary data.</text>
</comment>
<proteinExistence type="predicted"/>
<dbReference type="Pfam" id="PF02470">
    <property type="entry name" value="MlaD"/>
    <property type="match status" value="1"/>
</dbReference>
<dbReference type="Proteomes" id="UP000297258">
    <property type="component" value="Unassembled WGS sequence"/>
</dbReference>
<feature type="transmembrane region" description="Helical" evidence="2">
    <location>
        <begin position="7"/>
        <end position="28"/>
    </location>
</feature>
<dbReference type="AlphaFoldDB" id="A0A4Y9T288"/>
<protein>
    <submittedName>
        <fullName evidence="4">MCE family protein</fullName>
    </submittedName>
</protein>
<feature type="domain" description="Mce/MlaD" evidence="3">
    <location>
        <begin position="39"/>
        <end position="115"/>
    </location>
</feature>